<reference evidence="5" key="1">
    <citation type="submission" date="2016-04" db="EMBL/GenBank/DDBJ databases">
        <authorList>
            <person name="Nguyen H.D."/>
            <person name="Kesanakurti P."/>
            <person name="Cullis J."/>
            <person name="Levesque C.A."/>
            <person name="Hambleton S."/>
        </authorList>
    </citation>
    <scope>NUCLEOTIDE SEQUENCE</scope>
    <source>
        <strain evidence="5">DAOMC 238032</strain>
    </source>
</reference>
<sequence>MASAATATAMAQGPAASAPESLAYIAPDIPDSLKASFGAWIRGGAQVESAKAELHLYRHSGYFQGAGLHNVPNLPLAQAWAALKAGSSLGSPPTKTKPEERATIGTELGADGKVGMIRLVNLHREGRTPSQHGVGSWLSSWLPQSKKGVSIESDGGTQDPSNPLAGRSAGTSCGEPRYVNMLEIGTPETKPGETKIVLLHGYGAGTAFFFQNLRSLASIPNSRLFALDWLGMGRSSRPPFHIPNSITKQGVEARVKAAESFFVDSLEEWRQKMELERMTLVAHSLGGYLSIAYALRYPQRVEKIVLISPAGIAENPEARQQGMAFQSKNNAVGADATQELLDDQSKIAPRTQQEEEQTKAEMRRAASSANGSEIRGAEPQGPIRTQSPTQTNAEEAEEDRQNPPRLSNRTRAVLSWLWEQNMSPFAILRASTFLSPLLTGRYTSRRFSLLPDEDLRALHAYCHGIFTAKGSSEYCLAHILAPGAFARLPMLHRITPLRVPVSFIYGQYDWMDVTAGRAAVKALAEAGNPNASCTVVPLAGHHTYLDNPEACNQVVEEFLKKPVPARL</sequence>
<evidence type="ECO:0000313" key="7">
    <source>
        <dbReference type="Proteomes" id="UP000836402"/>
    </source>
</evidence>
<protein>
    <recommendedName>
        <fullName evidence="3">AB hydrolase-1 domain-containing protein</fullName>
    </recommendedName>
</protein>
<proteinExistence type="inferred from homology"/>
<dbReference type="InterPro" id="IPR000073">
    <property type="entry name" value="AB_hydrolase_1"/>
</dbReference>
<name>A0A177V9Z6_9BASI</name>
<reference evidence="5" key="2">
    <citation type="journal article" date="2019" name="IMA Fungus">
        <title>Genome sequencing and comparison of five Tilletia species to identify candidate genes for the detection of regulated species infecting wheat.</title>
        <authorList>
            <person name="Nguyen H.D.T."/>
            <person name="Sultana T."/>
            <person name="Kesanakurti P."/>
            <person name="Hambleton S."/>
        </authorList>
    </citation>
    <scope>NUCLEOTIDE SEQUENCE</scope>
    <source>
        <strain evidence="5">DAOMC 238032</strain>
    </source>
</reference>
<feature type="region of interest" description="Disordered" evidence="2">
    <location>
        <begin position="148"/>
        <end position="172"/>
    </location>
</feature>
<feature type="compositionally biased region" description="Polar residues" evidence="2">
    <location>
        <begin position="383"/>
        <end position="393"/>
    </location>
</feature>
<dbReference type="Proteomes" id="UP000077671">
    <property type="component" value="Unassembled WGS sequence"/>
</dbReference>
<feature type="compositionally biased region" description="Basic and acidic residues" evidence="2">
    <location>
        <begin position="352"/>
        <end position="364"/>
    </location>
</feature>
<dbReference type="AlphaFoldDB" id="A0A177V9Z6"/>
<dbReference type="GO" id="GO:0042171">
    <property type="term" value="F:lysophosphatidic acid acyltransferase activity"/>
    <property type="evidence" value="ECO:0007669"/>
    <property type="project" value="TreeGrafter"/>
</dbReference>
<evidence type="ECO:0000256" key="1">
    <source>
        <dbReference type="ARBA" id="ARBA00038097"/>
    </source>
</evidence>
<dbReference type="GO" id="GO:0004623">
    <property type="term" value="F:phospholipase A2 activity"/>
    <property type="evidence" value="ECO:0007669"/>
    <property type="project" value="TreeGrafter"/>
</dbReference>
<dbReference type="GO" id="GO:0006654">
    <property type="term" value="P:phosphatidic acid biosynthetic process"/>
    <property type="evidence" value="ECO:0007669"/>
    <property type="project" value="TreeGrafter"/>
</dbReference>
<dbReference type="EMBL" id="CAJHJG010006938">
    <property type="protein sequence ID" value="CAD6961076.1"/>
    <property type="molecule type" value="Genomic_DNA"/>
</dbReference>
<dbReference type="PANTHER" id="PTHR42886">
    <property type="entry name" value="RE40534P-RELATED"/>
    <property type="match status" value="1"/>
</dbReference>
<feature type="domain" description="AB hydrolase-1" evidence="3">
    <location>
        <begin position="196"/>
        <end position="548"/>
    </location>
</feature>
<dbReference type="SUPFAM" id="SSF53474">
    <property type="entry name" value="alpha/beta-Hydrolases"/>
    <property type="match status" value="1"/>
</dbReference>
<comment type="similarity">
    <text evidence="1">Belongs to the peptidase S33 family. ABHD4/ABHD5 subfamily.</text>
</comment>
<dbReference type="Proteomes" id="UP000836402">
    <property type="component" value="Unassembled WGS sequence"/>
</dbReference>
<evidence type="ECO:0000256" key="2">
    <source>
        <dbReference type="SAM" id="MobiDB-lite"/>
    </source>
</evidence>
<evidence type="ECO:0000259" key="3">
    <source>
        <dbReference type="Pfam" id="PF00561"/>
    </source>
</evidence>
<organism evidence="5 6">
    <name type="scientific">Tilletia caries</name>
    <name type="common">wheat bunt fungus</name>
    <dbReference type="NCBI Taxonomy" id="13290"/>
    <lineage>
        <taxon>Eukaryota</taxon>
        <taxon>Fungi</taxon>
        <taxon>Dikarya</taxon>
        <taxon>Basidiomycota</taxon>
        <taxon>Ustilaginomycotina</taxon>
        <taxon>Exobasidiomycetes</taxon>
        <taxon>Tilletiales</taxon>
        <taxon>Tilletiaceae</taxon>
        <taxon>Tilletia</taxon>
    </lineage>
</organism>
<dbReference type="GO" id="GO:0005743">
    <property type="term" value="C:mitochondrial inner membrane"/>
    <property type="evidence" value="ECO:0007669"/>
    <property type="project" value="TreeGrafter"/>
</dbReference>
<feature type="region of interest" description="Disordered" evidence="2">
    <location>
        <begin position="342"/>
        <end position="406"/>
    </location>
</feature>
<dbReference type="Gene3D" id="3.40.50.1820">
    <property type="entry name" value="alpha/beta hydrolase"/>
    <property type="match status" value="2"/>
</dbReference>
<dbReference type="PANTHER" id="PTHR42886:SF29">
    <property type="entry name" value="PUMMELIG, ISOFORM A"/>
    <property type="match status" value="1"/>
</dbReference>
<evidence type="ECO:0000313" key="5">
    <source>
        <dbReference type="EMBL" id="KAE8253096.1"/>
    </source>
</evidence>
<reference evidence="4" key="3">
    <citation type="submission" date="2020-10" db="EMBL/GenBank/DDBJ databases">
        <authorList>
            <person name="Sedaghatjoo S."/>
        </authorList>
    </citation>
    <scope>NUCLEOTIDE SEQUENCE</scope>
    <source>
        <strain evidence="4">AZH3</strain>
    </source>
</reference>
<keyword evidence="7" id="KW-1185">Reference proteome</keyword>
<dbReference type="GO" id="GO:0035965">
    <property type="term" value="P:cardiolipin acyl-chain remodeling"/>
    <property type="evidence" value="ECO:0007669"/>
    <property type="project" value="TreeGrafter"/>
</dbReference>
<evidence type="ECO:0000313" key="6">
    <source>
        <dbReference type="Proteomes" id="UP000077671"/>
    </source>
</evidence>
<evidence type="ECO:0000313" key="4">
    <source>
        <dbReference type="EMBL" id="CAD6961076.1"/>
    </source>
</evidence>
<gene>
    <name evidence="5" type="ORF">A4X03_0g5987</name>
    <name evidence="4" type="ORF">JKIAZH3_G8951</name>
</gene>
<dbReference type="Pfam" id="PF00561">
    <property type="entry name" value="Abhydrolase_1"/>
    <property type="match status" value="1"/>
</dbReference>
<dbReference type="InterPro" id="IPR029058">
    <property type="entry name" value="AB_hydrolase_fold"/>
</dbReference>
<accession>A0A177V9Z6</accession>
<dbReference type="GO" id="GO:0055088">
    <property type="term" value="P:lipid homeostasis"/>
    <property type="evidence" value="ECO:0007669"/>
    <property type="project" value="TreeGrafter"/>
</dbReference>
<dbReference type="EMBL" id="LWDD02001053">
    <property type="protein sequence ID" value="KAE8253096.1"/>
    <property type="molecule type" value="Genomic_DNA"/>
</dbReference>
<comment type="caution">
    <text evidence="5">The sequence shown here is derived from an EMBL/GenBank/DDBJ whole genome shotgun (WGS) entry which is preliminary data.</text>
</comment>